<dbReference type="Proteomes" id="UP001203297">
    <property type="component" value="Unassembled WGS sequence"/>
</dbReference>
<feature type="region of interest" description="Disordered" evidence="5">
    <location>
        <begin position="65"/>
        <end position="84"/>
    </location>
</feature>
<dbReference type="InterPro" id="IPR036394">
    <property type="entry name" value="Ribosomal_uL22_sf"/>
</dbReference>
<sequence>MVLIMQRWTGEALGAVNVFGRLVSSQQRASTSTSRLLLAGPRRHASFGTNPFEWFRAAVSPGLRQQRSSREIDTAKRTEAQEDSQSIFDTVNPEGERVQQTETKPVGVSRLSDHHKYSTANFKISHRKLNKLGHQISGKPIDSAILQMTFSEKRASKRIRNMLVVAKSHATLKGINPKKMVIAEAWVTKGPRSQKRLEVKGRGKYGVRVHPDARLSVMLKEGKTRAQLLEEERTRKLKRIVSAGVVREDKPLRNPRSMWTW</sequence>
<gene>
    <name evidence="6" type="ORF">B0F90DRAFT_1685133</name>
</gene>
<dbReference type="EMBL" id="WTXG01000002">
    <property type="protein sequence ID" value="KAI0307102.1"/>
    <property type="molecule type" value="Genomic_DNA"/>
</dbReference>
<dbReference type="Pfam" id="PF00237">
    <property type="entry name" value="Ribosomal_L22"/>
    <property type="match status" value="1"/>
</dbReference>
<evidence type="ECO:0000256" key="4">
    <source>
        <dbReference type="RuleBase" id="RU004005"/>
    </source>
</evidence>
<organism evidence="6 7">
    <name type="scientific">Multifurca ochricompacta</name>
    <dbReference type="NCBI Taxonomy" id="376703"/>
    <lineage>
        <taxon>Eukaryota</taxon>
        <taxon>Fungi</taxon>
        <taxon>Dikarya</taxon>
        <taxon>Basidiomycota</taxon>
        <taxon>Agaricomycotina</taxon>
        <taxon>Agaricomycetes</taxon>
        <taxon>Russulales</taxon>
        <taxon>Russulaceae</taxon>
        <taxon>Multifurca</taxon>
    </lineage>
</organism>
<dbReference type="InterPro" id="IPR047867">
    <property type="entry name" value="Ribosomal_uL22_bac/org-type"/>
</dbReference>
<keyword evidence="3 4" id="KW-0687">Ribonucleoprotein</keyword>
<dbReference type="GO" id="GO:0005762">
    <property type="term" value="C:mitochondrial large ribosomal subunit"/>
    <property type="evidence" value="ECO:0007669"/>
    <property type="project" value="TreeGrafter"/>
</dbReference>
<dbReference type="SUPFAM" id="SSF54843">
    <property type="entry name" value="Ribosomal protein L22"/>
    <property type="match status" value="1"/>
</dbReference>
<comment type="similarity">
    <text evidence="1 4">Belongs to the universal ribosomal protein uL22 family.</text>
</comment>
<accession>A0AAD4MDB7</accession>
<dbReference type="AlphaFoldDB" id="A0AAD4MDB7"/>
<evidence type="ECO:0000313" key="6">
    <source>
        <dbReference type="EMBL" id="KAI0307102.1"/>
    </source>
</evidence>
<dbReference type="GO" id="GO:0003735">
    <property type="term" value="F:structural constituent of ribosome"/>
    <property type="evidence" value="ECO:0007669"/>
    <property type="project" value="InterPro"/>
</dbReference>
<dbReference type="InterPro" id="IPR001063">
    <property type="entry name" value="Ribosomal_uL22"/>
</dbReference>
<proteinExistence type="inferred from homology"/>
<evidence type="ECO:0000256" key="5">
    <source>
        <dbReference type="SAM" id="MobiDB-lite"/>
    </source>
</evidence>
<evidence type="ECO:0000256" key="2">
    <source>
        <dbReference type="ARBA" id="ARBA00022980"/>
    </source>
</evidence>
<dbReference type="PANTHER" id="PTHR13501:SF8">
    <property type="entry name" value="LARGE RIBOSOMAL SUBUNIT PROTEIN UL22M"/>
    <property type="match status" value="1"/>
</dbReference>
<feature type="compositionally biased region" description="Basic and acidic residues" evidence="5">
    <location>
        <begin position="68"/>
        <end position="80"/>
    </location>
</feature>
<dbReference type="Gene3D" id="3.90.470.10">
    <property type="entry name" value="Ribosomal protein L22/L17"/>
    <property type="match status" value="1"/>
</dbReference>
<dbReference type="GO" id="GO:0006412">
    <property type="term" value="P:translation"/>
    <property type="evidence" value="ECO:0007669"/>
    <property type="project" value="InterPro"/>
</dbReference>
<keyword evidence="7" id="KW-1185">Reference proteome</keyword>
<comment type="caution">
    <text evidence="6">The sequence shown here is derived from an EMBL/GenBank/DDBJ whole genome shotgun (WGS) entry which is preliminary data.</text>
</comment>
<evidence type="ECO:0000256" key="1">
    <source>
        <dbReference type="ARBA" id="ARBA00009451"/>
    </source>
</evidence>
<protein>
    <submittedName>
        <fullName evidence="6">Ribosomal protein L22</fullName>
    </submittedName>
</protein>
<evidence type="ECO:0000256" key="3">
    <source>
        <dbReference type="ARBA" id="ARBA00023274"/>
    </source>
</evidence>
<evidence type="ECO:0000313" key="7">
    <source>
        <dbReference type="Proteomes" id="UP001203297"/>
    </source>
</evidence>
<keyword evidence="2 4" id="KW-0689">Ribosomal protein</keyword>
<dbReference type="PANTHER" id="PTHR13501">
    <property type="entry name" value="CHLOROPLAST 50S RIBOSOMAL PROTEIN L22-RELATED"/>
    <property type="match status" value="1"/>
</dbReference>
<reference evidence="6" key="1">
    <citation type="journal article" date="2022" name="New Phytol.">
        <title>Evolutionary transition to the ectomycorrhizal habit in the genomes of a hyperdiverse lineage of mushroom-forming fungi.</title>
        <authorList>
            <person name="Looney B."/>
            <person name="Miyauchi S."/>
            <person name="Morin E."/>
            <person name="Drula E."/>
            <person name="Courty P.E."/>
            <person name="Kohler A."/>
            <person name="Kuo A."/>
            <person name="LaButti K."/>
            <person name="Pangilinan J."/>
            <person name="Lipzen A."/>
            <person name="Riley R."/>
            <person name="Andreopoulos W."/>
            <person name="He G."/>
            <person name="Johnson J."/>
            <person name="Nolan M."/>
            <person name="Tritt A."/>
            <person name="Barry K.W."/>
            <person name="Grigoriev I.V."/>
            <person name="Nagy L.G."/>
            <person name="Hibbett D."/>
            <person name="Henrissat B."/>
            <person name="Matheny P.B."/>
            <person name="Labbe J."/>
            <person name="Martin F.M."/>
        </authorList>
    </citation>
    <scope>NUCLEOTIDE SEQUENCE</scope>
    <source>
        <strain evidence="6">BPL690</strain>
    </source>
</reference>
<name>A0AAD4MDB7_9AGAM</name>